<comment type="caution">
    <text evidence="1">The sequence shown here is derived from an EMBL/GenBank/DDBJ whole genome shotgun (WGS) entry which is preliminary data.</text>
</comment>
<name>A0ABS3XS11_9ACTN</name>
<gene>
    <name evidence="1" type="ORF">JW613_05550</name>
</gene>
<dbReference type="EMBL" id="JAFFZM010000002">
    <property type="protein sequence ID" value="MBO8197767.1"/>
    <property type="molecule type" value="Genomic_DNA"/>
</dbReference>
<evidence type="ECO:0000313" key="1">
    <source>
        <dbReference type="EMBL" id="MBO8197767.1"/>
    </source>
</evidence>
<keyword evidence="2" id="KW-1185">Reference proteome</keyword>
<reference evidence="1 2" key="1">
    <citation type="submission" date="2021-02" db="EMBL/GenBank/DDBJ databases">
        <title>Streptomyces spirodelae sp. nov., isolated from duckweed.</title>
        <authorList>
            <person name="Saimee Y."/>
            <person name="Duangmal K."/>
        </authorList>
    </citation>
    <scope>NUCLEOTIDE SEQUENCE [LARGE SCALE GENOMIC DNA]</scope>
    <source>
        <strain evidence="1 2">DSM 42105</strain>
    </source>
</reference>
<accession>A0ABS3XS11</accession>
<evidence type="ECO:0008006" key="3">
    <source>
        <dbReference type="Google" id="ProtNLM"/>
    </source>
</evidence>
<evidence type="ECO:0000313" key="2">
    <source>
        <dbReference type="Proteomes" id="UP000721954"/>
    </source>
</evidence>
<dbReference type="Proteomes" id="UP000721954">
    <property type="component" value="Unassembled WGS sequence"/>
</dbReference>
<protein>
    <recommendedName>
        <fullName evidence="3">Nucleoside 2-deoxyribosyltransferase</fullName>
    </recommendedName>
</protein>
<organism evidence="1 2">
    <name type="scientific">Streptomyces smyrnaeus</name>
    <dbReference type="NCBI Taxonomy" id="1387713"/>
    <lineage>
        <taxon>Bacteria</taxon>
        <taxon>Bacillati</taxon>
        <taxon>Actinomycetota</taxon>
        <taxon>Actinomycetes</taxon>
        <taxon>Kitasatosporales</taxon>
        <taxon>Streptomycetaceae</taxon>
        <taxon>Streptomyces</taxon>
    </lineage>
</organism>
<sequence>METQRQPGDAVSQGANVRTCFVIGPIGDAHAPHNSDEHRAWEDHLRIFEKVIVPACARFEIEALRADRISRAGDINEQICRYVLQADLVIADVSGGNPNVMYELGLRHITGKPTIHIGEYGQLPFDIAPIRTIRYNRSLSGFADARAEIEGTLADGLQEGFDLLTPARVLRGVQTTDVVRSSGSGETDQADDAPGLLDDFAAIEVGLEAMAGDMDAITAAIEAIAAMTEQFAPEFEKLNQSNAPMSARLSLVHQYGKGLSAPAENMDRSAQAFSRRMVTLDSGVRAALGLIEATPPDERDEGAAEFLEQLVDLAQSAQGGLEGLTVFGGAAEELGGLSRNLRVPIKRIGSAIKRVTSAMTCIDEWASTARALVSEPTPDLSCASE</sequence>
<proteinExistence type="predicted"/>
<dbReference type="Gene3D" id="3.40.50.450">
    <property type="match status" value="1"/>
</dbReference>